<evidence type="ECO:0000313" key="4">
    <source>
        <dbReference type="EMBL" id="CAE4634077.1"/>
    </source>
</evidence>
<evidence type="ECO:0000256" key="1">
    <source>
        <dbReference type="SAM" id="MobiDB-lite"/>
    </source>
</evidence>
<dbReference type="AlphaFoldDB" id="A0A7S4S4G4"/>
<sequence length="726" mass="79468">MMQSILETVTHRWKSVLTLVVLLAGMGVATYGVLKSDSDARESARADFHNEAFQVADKLRRQVETSVSSMYALASMVEVDGGRFLEEHFEPIASTILERYRGISNFDIAPFAVVKTKVPLAGNEGAIGHAMLSDHRRIEATLRTIREGKALLDGPLRLLQGGTAVIARYPVFTAFSPRLIPDIYSWWPDWSHGCCTASTPLPGYGAESLPGGLDANGNQTYFYGLVEFVSKVDKLTEDLQLDSVARRMSFQFRNKNPHPSMADTPVFLTSPDIGPGAVLERPVTIPISLPDIRIEWEFLAVPVGGWPGPNLLVVVLLAGIYGGLAVAGLVYVLVRRLLRTSASAKLLMAALQRQRRETIAKACSAVAELAAPMALISVELFMELGQLTSFEELRNTGKLIILDTVEQVQRFREQRWIVFFSHQWLGYSAPDARNVHYSTMRDALPSIMTALPLKGGCAADVKNAFVWVDFVSISQVNRSFQALCINSLPLFAAEADAFVMVVPEVKHSDTLLPCNLETYSQRGWCRAEILCKVCASGMAGMFIAKGNSDLERLSVSKFKELSISVFEGTFTCCTLCHPKGMVCDKQKLASPILGMYISLTKDMETPEDGEAAGPPDGAKAEVFEYLTEQRELFFPHSMKYKTLREGEGQEVDQELFGDVVRSNSISSITEEMALSPRTSSRQPSDGAGPHSAAAPVDAGIPTVCPWQRAISNGSASPAESPRLQSL</sequence>
<accession>A0A7S4S4G4</accession>
<name>A0A7S4S4G4_9DINO</name>
<evidence type="ECO:0000259" key="3">
    <source>
        <dbReference type="PROSITE" id="PS50839"/>
    </source>
</evidence>
<keyword evidence="2" id="KW-0812">Transmembrane</keyword>
<protein>
    <recommendedName>
        <fullName evidence="3">CHASE domain-containing protein</fullName>
    </recommendedName>
</protein>
<dbReference type="InterPro" id="IPR006189">
    <property type="entry name" value="CHASE_dom"/>
</dbReference>
<keyword evidence="2" id="KW-1133">Transmembrane helix</keyword>
<dbReference type="GO" id="GO:0003824">
    <property type="term" value="F:catalytic activity"/>
    <property type="evidence" value="ECO:0007669"/>
    <property type="project" value="UniProtKB-ARBA"/>
</dbReference>
<keyword evidence="2" id="KW-0472">Membrane</keyword>
<dbReference type="EMBL" id="HBNR01063459">
    <property type="protein sequence ID" value="CAE4634077.1"/>
    <property type="molecule type" value="Transcribed_RNA"/>
</dbReference>
<dbReference type="PROSITE" id="PS50839">
    <property type="entry name" value="CHASE"/>
    <property type="match status" value="1"/>
</dbReference>
<gene>
    <name evidence="4" type="ORF">AMON00008_LOCUS44804</name>
</gene>
<organism evidence="4">
    <name type="scientific">Alexandrium monilatum</name>
    <dbReference type="NCBI Taxonomy" id="311494"/>
    <lineage>
        <taxon>Eukaryota</taxon>
        <taxon>Sar</taxon>
        <taxon>Alveolata</taxon>
        <taxon>Dinophyceae</taxon>
        <taxon>Gonyaulacales</taxon>
        <taxon>Pyrocystaceae</taxon>
        <taxon>Alexandrium</taxon>
    </lineage>
</organism>
<feature type="transmembrane region" description="Helical" evidence="2">
    <location>
        <begin position="311"/>
        <end position="334"/>
    </location>
</feature>
<dbReference type="SMART" id="SM01079">
    <property type="entry name" value="CHASE"/>
    <property type="match status" value="1"/>
</dbReference>
<evidence type="ECO:0000256" key="2">
    <source>
        <dbReference type="SAM" id="Phobius"/>
    </source>
</evidence>
<proteinExistence type="predicted"/>
<feature type="domain" description="CHASE" evidence="3">
    <location>
        <begin position="119"/>
        <end position="172"/>
    </location>
</feature>
<reference evidence="4" key="1">
    <citation type="submission" date="2021-01" db="EMBL/GenBank/DDBJ databases">
        <authorList>
            <person name="Corre E."/>
            <person name="Pelletier E."/>
            <person name="Niang G."/>
            <person name="Scheremetjew M."/>
            <person name="Finn R."/>
            <person name="Kale V."/>
            <person name="Holt S."/>
            <person name="Cochrane G."/>
            <person name="Meng A."/>
            <person name="Brown T."/>
            <person name="Cohen L."/>
        </authorList>
    </citation>
    <scope>NUCLEOTIDE SEQUENCE</scope>
    <source>
        <strain evidence="4">CCMP3105</strain>
    </source>
</reference>
<dbReference type="Pfam" id="PF03924">
    <property type="entry name" value="CHASE"/>
    <property type="match status" value="1"/>
</dbReference>
<feature type="region of interest" description="Disordered" evidence="1">
    <location>
        <begin position="672"/>
        <end position="699"/>
    </location>
</feature>